<reference evidence="2" key="1">
    <citation type="submission" date="2018-05" db="EMBL/GenBank/DDBJ databases">
        <authorList>
            <person name="Feng T."/>
        </authorList>
    </citation>
    <scope>NUCLEOTIDE SEQUENCE [LARGE SCALE GENOMIC DNA]</scope>
    <source>
        <strain evidence="2">S27</strain>
    </source>
</reference>
<dbReference type="SMART" id="SM00938">
    <property type="entry name" value="P-II"/>
    <property type="match status" value="1"/>
</dbReference>
<accession>A0A370NCW2</accession>
<gene>
    <name evidence="1" type="ORF">DLM46_07735</name>
</gene>
<dbReference type="EMBL" id="QHKS01000004">
    <property type="protein sequence ID" value="RDK03413.1"/>
    <property type="molecule type" value="Genomic_DNA"/>
</dbReference>
<dbReference type="InterPro" id="IPR015867">
    <property type="entry name" value="N-reg_PII/ATP_PRibTrfase_C"/>
</dbReference>
<dbReference type="RefSeq" id="WP_115100173.1">
    <property type="nucleotide sequence ID" value="NZ_QHKS01000004.1"/>
</dbReference>
<dbReference type="GO" id="GO:0005524">
    <property type="term" value="F:ATP binding"/>
    <property type="evidence" value="ECO:0007669"/>
    <property type="project" value="TreeGrafter"/>
</dbReference>
<dbReference type="PANTHER" id="PTHR30115">
    <property type="entry name" value="NITROGEN REGULATORY PROTEIN P-II"/>
    <property type="match status" value="1"/>
</dbReference>
<comment type="caution">
    <text evidence="1">The sequence shown here is derived from an EMBL/GenBank/DDBJ whole genome shotgun (WGS) entry which is preliminary data.</text>
</comment>
<keyword evidence="2" id="KW-1185">Reference proteome</keyword>
<sequence>MEIRCVVAIVRSDILETLERRLGAIHIHGVTVSKVKGFGAHPNLFSNDWTTEHIKIEIFTQEANVDALVREITAIAHAGAGGDGVVAVFPVERFFRISTSSEAMP</sequence>
<name>A0A370NCW2_9BURK</name>
<dbReference type="PROSITE" id="PS51343">
    <property type="entry name" value="PII_GLNB_DOM"/>
    <property type="match status" value="1"/>
</dbReference>
<dbReference type="GO" id="GO:0030234">
    <property type="term" value="F:enzyme regulator activity"/>
    <property type="evidence" value="ECO:0007669"/>
    <property type="project" value="InterPro"/>
</dbReference>
<dbReference type="InterPro" id="IPR011322">
    <property type="entry name" value="N-reg_PII-like_a/b"/>
</dbReference>
<evidence type="ECO:0000313" key="2">
    <source>
        <dbReference type="Proteomes" id="UP000254875"/>
    </source>
</evidence>
<protein>
    <submittedName>
        <fullName evidence="1">P-II family nitrogen regulator</fullName>
    </submittedName>
</protein>
<dbReference type="PANTHER" id="PTHR30115:SF11">
    <property type="entry name" value="NITROGEN REGULATORY PROTEIN P-II HOMOLOG"/>
    <property type="match status" value="1"/>
</dbReference>
<dbReference type="InterPro" id="IPR002187">
    <property type="entry name" value="N-reg_PII"/>
</dbReference>
<dbReference type="AlphaFoldDB" id="A0A370NCW2"/>
<evidence type="ECO:0000313" key="1">
    <source>
        <dbReference type="EMBL" id="RDK03413.1"/>
    </source>
</evidence>
<dbReference type="PRINTS" id="PR00340">
    <property type="entry name" value="PIIGLNB"/>
</dbReference>
<dbReference type="GO" id="GO:0005829">
    <property type="term" value="C:cytosol"/>
    <property type="evidence" value="ECO:0007669"/>
    <property type="project" value="TreeGrafter"/>
</dbReference>
<dbReference type="SUPFAM" id="SSF54913">
    <property type="entry name" value="GlnB-like"/>
    <property type="match status" value="1"/>
</dbReference>
<dbReference type="GO" id="GO:0006808">
    <property type="term" value="P:regulation of nitrogen utilization"/>
    <property type="evidence" value="ECO:0007669"/>
    <property type="project" value="InterPro"/>
</dbReference>
<dbReference type="OrthoDB" id="8906804at2"/>
<proteinExistence type="predicted"/>
<dbReference type="Proteomes" id="UP000254875">
    <property type="component" value="Unassembled WGS sequence"/>
</dbReference>
<dbReference type="Pfam" id="PF00543">
    <property type="entry name" value="P-II"/>
    <property type="match status" value="1"/>
</dbReference>
<organism evidence="1 2">
    <name type="scientific">Paraburkholderia lacunae</name>
    <dbReference type="NCBI Taxonomy" id="2211104"/>
    <lineage>
        <taxon>Bacteria</taxon>
        <taxon>Pseudomonadati</taxon>
        <taxon>Pseudomonadota</taxon>
        <taxon>Betaproteobacteria</taxon>
        <taxon>Burkholderiales</taxon>
        <taxon>Burkholderiaceae</taxon>
        <taxon>Paraburkholderia</taxon>
    </lineage>
</organism>
<dbReference type="Gene3D" id="3.30.70.120">
    <property type="match status" value="1"/>
</dbReference>